<dbReference type="EMBL" id="JAEUGD010000042">
    <property type="protein sequence ID" value="MBL6447134.1"/>
    <property type="molecule type" value="Genomic_DNA"/>
</dbReference>
<protein>
    <submittedName>
        <fullName evidence="1">Uncharacterized protein</fullName>
    </submittedName>
</protein>
<name>A0A937FW54_9BACT</name>
<gene>
    <name evidence="1" type="ORF">JMN32_12500</name>
</gene>
<dbReference type="Proteomes" id="UP000614216">
    <property type="component" value="Unassembled WGS sequence"/>
</dbReference>
<dbReference type="RefSeq" id="WP_202856660.1">
    <property type="nucleotide sequence ID" value="NZ_JAEUGD010000042.1"/>
</dbReference>
<evidence type="ECO:0000313" key="2">
    <source>
        <dbReference type="Proteomes" id="UP000614216"/>
    </source>
</evidence>
<organism evidence="1 2">
    <name type="scientific">Fulvivirga marina</name>
    <dbReference type="NCBI Taxonomy" id="2494733"/>
    <lineage>
        <taxon>Bacteria</taxon>
        <taxon>Pseudomonadati</taxon>
        <taxon>Bacteroidota</taxon>
        <taxon>Cytophagia</taxon>
        <taxon>Cytophagales</taxon>
        <taxon>Fulvivirgaceae</taxon>
        <taxon>Fulvivirga</taxon>
    </lineage>
</organism>
<proteinExistence type="predicted"/>
<evidence type="ECO:0000313" key="1">
    <source>
        <dbReference type="EMBL" id="MBL6447134.1"/>
    </source>
</evidence>
<dbReference type="AlphaFoldDB" id="A0A937FW54"/>
<keyword evidence="2" id="KW-1185">Reference proteome</keyword>
<sequence>MTIDLMEATDCDTEKIVIEGFMERYNVSYEEAKDIFIETKKWLWLASKTQNSETALFIDKPLLIIDEMWHNFILHTKLYYKFCIQHFKRFIHHDPTPPNIKQEQRNSLIENPTKALKEHEERLKKQYSIIYDNLGAETLLKWYETMAEKYTPEYIQSIKK</sequence>
<reference evidence="1" key="1">
    <citation type="submission" date="2021-01" db="EMBL/GenBank/DDBJ databases">
        <title>Fulvivirga kasyanovii gen. nov., sp nov., a novel member of the phylum Bacteroidetes isolated from seawater in a mussel farm.</title>
        <authorList>
            <person name="Zhao L.-H."/>
            <person name="Wang Z.-J."/>
        </authorList>
    </citation>
    <scope>NUCLEOTIDE SEQUENCE</scope>
    <source>
        <strain evidence="1">29W222</strain>
    </source>
</reference>
<accession>A0A937FW54</accession>
<comment type="caution">
    <text evidence="1">The sequence shown here is derived from an EMBL/GenBank/DDBJ whole genome shotgun (WGS) entry which is preliminary data.</text>
</comment>